<sequence>MKPSYIDLHCHPSLKPYGKSFKYQPQKQNHLNSGRKNSIWHYSPPNFLERQVSRLLTLTKFTQTDMTTLAKANCNVVVMSLYPFEKHFLKEKMLGFKFISDILVNLAAGVSQKRIDNLRNHNSYFQDLKDEYAYYMQLHNMAQVINGITFTYRLVNNHADIENNINSTTATRRIMSVVNTIEGAHSFETGLHRDKNTADETTVLSNIETVKNWEHKPFFITLAHHFYNEICGHARSISIGLIKKQQNRGLNSDITELGFKVIDKLLNNSQGKRILIDVKHMSTASRKTYYQLLDTKYASENIPIIISHGAVNGKRSIVEWDKSDSKLSKAFSDIDVNFYDSEILRIAKSKGIFGLQLDERRIGSKKAIRSSRIYWPSKKRRSRNKSELIWNQVQHIAELLDKNGLFCWETVAIGSDFDGIINPIKGLWTAENIADIKPYLIEKAEDYLKENGSNLQAQNQISAKEIIDRLLFINANEFLKHNFK</sequence>
<dbReference type="AlphaFoldDB" id="A0A7K1GBN5"/>
<organism evidence="1 2">
    <name type="scientific">Winogradskyella ouciana</name>
    <dbReference type="NCBI Taxonomy" id="2608631"/>
    <lineage>
        <taxon>Bacteria</taxon>
        <taxon>Pseudomonadati</taxon>
        <taxon>Bacteroidota</taxon>
        <taxon>Flavobacteriia</taxon>
        <taxon>Flavobacteriales</taxon>
        <taxon>Flavobacteriaceae</taxon>
        <taxon>Winogradskyella</taxon>
    </lineage>
</organism>
<dbReference type="SUPFAM" id="SSF51556">
    <property type="entry name" value="Metallo-dependent hydrolases"/>
    <property type="match status" value="1"/>
</dbReference>
<proteinExistence type="predicted"/>
<comment type="caution">
    <text evidence="1">The sequence shown here is derived from an EMBL/GenBank/DDBJ whole genome shotgun (WGS) entry which is preliminary data.</text>
</comment>
<accession>A0A7K1GBN5</accession>
<dbReference type="Gene3D" id="3.20.20.140">
    <property type="entry name" value="Metal-dependent hydrolases"/>
    <property type="match status" value="1"/>
</dbReference>
<dbReference type="InterPro" id="IPR032466">
    <property type="entry name" value="Metal_Hydrolase"/>
</dbReference>
<dbReference type="EMBL" id="WJYA01000004">
    <property type="protein sequence ID" value="MTE26455.1"/>
    <property type="molecule type" value="Genomic_DNA"/>
</dbReference>
<keyword evidence="2" id="KW-1185">Reference proteome</keyword>
<dbReference type="Proteomes" id="UP000447545">
    <property type="component" value="Unassembled WGS sequence"/>
</dbReference>
<protein>
    <submittedName>
        <fullName evidence="1">Peptidase M19</fullName>
    </submittedName>
</protein>
<gene>
    <name evidence="1" type="ORF">F1003_05855</name>
</gene>
<evidence type="ECO:0000313" key="2">
    <source>
        <dbReference type="Proteomes" id="UP000447545"/>
    </source>
</evidence>
<reference evidence="1 2" key="1">
    <citation type="submission" date="2019-11" db="EMBL/GenBank/DDBJ databases">
        <title>Winogradskyella ouciana sp. nov., isolated from the hadal seawater of the Mariana Trench.</title>
        <authorList>
            <person name="Liu R."/>
        </authorList>
    </citation>
    <scope>NUCLEOTIDE SEQUENCE [LARGE SCALE GENOMIC DNA]</scope>
    <source>
        <strain evidence="1 2">ZXX205</strain>
    </source>
</reference>
<name>A0A7K1GBN5_9FLAO</name>
<dbReference type="RefSeq" id="WP_155088277.1">
    <property type="nucleotide sequence ID" value="NZ_WJYA01000004.1"/>
</dbReference>
<evidence type="ECO:0000313" key="1">
    <source>
        <dbReference type="EMBL" id="MTE26455.1"/>
    </source>
</evidence>